<keyword evidence="2 7" id="KW-0812">Transmembrane</keyword>
<reference evidence="8" key="1">
    <citation type="submission" date="2020-10" db="EMBL/GenBank/DDBJ databases">
        <authorList>
            <person name="Gilroy R."/>
        </authorList>
    </citation>
    <scope>NUCLEOTIDE SEQUENCE</scope>
    <source>
        <strain evidence="8">B1-20833</strain>
    </source>
</reference>
<keyword evidence="6 7" id="KW-0961">Cell wall biogenesis/degradation</keyword>
<dbReference type="EMBL" id="JADIMI010000079">
    <property type="protein sequence ID" value="MBO8452834.1"/>
    <property type="molecule type" value="Genomic_DNA"/>
</dbReference>
<evidence type="ECO:0000256" key="6">
    <source>
        <dbReference type="ARBA" id="ARBA00023316"/>
    </source>
</evidence>
<dbReference type="Gene3D" id="3.30.160.60">
    <property type="entry name" value="Classic Zinc Finger"/>
    <property type="match status" value="1"/>
</dbReference>
<comment type="subcellular location">
    <subcellularLocation>
        <location evidence="7">Cell membrane</location>
        <topology evidence="7">Single-pass membrane protein</topology>
    </subcellularLocation>
</comment>
<dbReference type="EC" id="4.2.2.29" evidence="7"/>
<evidence type="ECO:0000256" key="7">
    <source>
        <dbReference type="HAMAP-Rule" id="MF_02065"/>
    </source>
</evidence>
<evidence type="ECO:0000256" key="2">
    <source>
        <dbReference type="ARBA" id="ARBA00022692"/>
    </source>
</evidence>
<evidence type="ECO:0000313" key="8">
    <source>
        <dbReference type="EMBL" id="MBO8452834.1"/>
    </source>
</evidence>
<dbReference type="GO" id="GO:0005886">
    <property type="term" value="C:plasma membrane"/>
    <property type="evidence" value="ECO:0007669"/>
    <property type="project" value="UniProtKB-SubCell"/>
</dbReference>
<comment type="caution">
    <text evidence="8">The sequence shown here is derived from an EMBL/GenBank/DDBJ whole genome shotgun (WGS) entry which is preliminary data.</text>
</comment>
<comment type="catalytic activity">
    <reaction evidence="7">
        <text>a peptidoglycan chain = a peptidoglycan chain with N-acetyl-1,6-anhydromuramyl-[peptide] at the reducing end + a peptidoglycan chain with N-acetylglucosamine at the non-reducing end.</text>
        <dbReference type="EC" id="4.2.2.29"/>
    </reaction>
</comment>
<evidence type="ECO:0000256" key="5">
    <source>
        <dbReference type="ARBA" id="ARBA00023239"/>
    </source>
</evidence>
<gene>
    <name evidence="7 8" type="primary">mltG</name>
    <name evidence="8" type="ORF">IAC06_08165</name>
</gene>
<dbReference type="Proteomes" id="UP000823661">
    <property type="component" value="Unassembled WGS sequence"/>
</dbReference>
<dbReference type="GO" id="GO:0071555">
    <property type="term" value="P:cell wall organization"/>
    <property type="evidence" value="ECO:0007669"/>
    <property type="project" value="UniProtKB-KW"/>
</dbReference>
<protein>
    <recommendedName>
        <fullName evidence="7">Endolytic murein transglycosylase</fullName>
        <ecNumber evidence="7">4.2.2.29</ecNumber>
    </recommendedName>
    <alternativeName>
        <fullName evidence="7">Peptidoglycan lytic transglycosylase</fullName>
    </alternativeName>
    <alternativeName>
        <fullName evidence="7">Peptidoglycan polymerization terminase</fullName>
    </alternativeName>
</protein>
<dbReference type="CDD" id="cd08010">
    <property type="entry name" value="MltG_like"/>
    <property type="match status" value="1"/>
</dbReference>
<proteinExistence type="inferred from homology"/>
<dbReference type="HAMAP" id="MF_02065">
    <property type="entry name" value="MltG"/>
    <property type="match status" value="1"/>
</dbReference>
<dbReference type="GO" id="GO:0008932">
    <property type="term" value="F:lytic endotransglycosylase activity"/>
    <property type="evidence" value="ECO:0007669"/>
    <property type="project" value="UniProtKB-UniRule"/>
</dbReference>
<keyword evidence="3 7" id="KW-1133">Transmembrane helix</keyword>
<dbReference type="Pfam" id="PF02618">
    <property type="entry name" value="YceG"/>
    <property type="match status" value="1"/>
</dbReference>
<sequence>MNKKKITVIAASAAVVMVAVCLWVGLRYFADNRMSNFEKEYVLYVYPETSAEAAMDSLCANAGVRRAGSLSRCAAKENLTDRIRAGRYEISPSMSAVYVVRMLCNGWQSPQKLTLSGTIRSKGKLAAVIGRQMMVDSVTVDSLLNSDAFLEQFGFNSENVFALFLPDTYYMYWTATPEEIFSRFRKEYDIFWNGRRLELAASQDLTPMEVSTLASIVNGETLQQQEYPLIAGVYLNRLHRGMRLQADPTVAFCFDYELDRILKKHTRVDSPYNTYRYAGLPPAPINVPSKACIDAVLNPDTHNYLYFCASPDFNGTHRFAASYSEHLRNARAFQRALTARQRAAAAEQ</sequence>
<dbReference type="NCBIfam" id="TIGR00247">
    <property type="entry name" value="endolytic transglycosylase MltG"/>
    <property type="match status" value="1"/>
</dbReference>
<evidence type="ECO:0000256" key="3">
    <source>
        <dbReference type="ARBA" id="ARBA00022989"/>
    </source>
</evidence>
<dbReference type="PANTHER" id="PTHR30518:SF2">
    <property type="entry name" value="ENDOLYTIC MUREIN TRANSGLYCOSYLASE"/>
    <property type="match status" value="1"/>
</dbReference>
<comment type="function">
    <text evidence="7">Functions as a peptidoglycan terminase that cleaves nascent peptidoglycan strands endolytically to terminate their elongation.</text>
</comment>
<dbReference type="AlphaFoldDB" id="A0A9D9HII8"/>
<dbReference type="InterPro" id="IPR003770">
    <property type="entry name" value="MLTG-like"/>
</dbReference>
<evidence type="ECO:0000313" key="9">
    <source>
        <dbReference type="Proteomes" id="UP000823661"/>
    </source>
</evidence>
<keyword evidence="1 7" id="KW-1003">Cell membrane</keyword>
<feature type="transmembrane region" description="Helical" evidence="7">
    <location>
        <begin position="6"/>
        <end position="29"/>
    </location>
</feature>
<evidence type="ECO:0000256" key="1">
    <source>
        <dbReference type="ARBA" id="ARBA00022475"/>
    </source>
</evidence>
<evidence type="ECO:0000256" key="4">
    <source>
        <dbReference type="ARBA" id="ARBA00023136"/>
    </source>
</evidence>
<reference evidence="8" key="2">
    <citation type="journal article" date="2021" name="PeerJ">
        <title>Extensive microbial diversity within the chicken gut microbiome revealed by metagenomics and culture.</title>
        <authorList>
            <person name="Gilroy R."/>
            <person name="Ravi A."/>
            <person name="Getino M."/>
            <person name="Pursley I."/>
            <person name="Horton D.L."/>
            <person name="Alikhan N.F."/>
            <person name="Baker D."/>
            <person name="Gharbi K."/>
            <person name="Hall N."/>
            <person name="Watson M."/>
            <person name="Adriaenssens E.M."/>
            <person name="Foster-Nyarko E."/>
            <person name="Jarju S."/>
            <person name="Secka A."/>
            <person name="Antonio M."/>
            <person name="Oren A."/>
            <person name="Chaudhuri R.R."/>
            <person name="La Ragione R."/>
            <person name="Hildebrand F."/>
            <person name="Pallen M.J."/>
        </authorList>
    </citation>
    <scope>NUCLEOTIDE SEQUENCE</scope>
    <source>
        <strain evidence="8">B1-20833</strain>
    </source>
</reference>
<keyword evidence="5 7" id="KW-0456">Lyase</keyword>
<name>A0A9D9HII8_9BACT</name>
<accession>A0A9D9HII8</accession>
<feature type="site" description="Important for catalytic activity" evidence="7">
    <location>
        <position position="220"/>
    </location>
</feature>
<dbReference type="GO" id="GO:0009252">
    <property type="term" value="P:peptidoglycan biosynthetic process"/>
    <property type="evidence" value="ECO:0007669"/>
    <property type="project" value="UniProtKB-UniRule"/>
</dbReference>
<dbReference type="PANTHER" id="PTHR30518">
    <property type="entry name" value="ENDOLYTIC MUREIN TRANSGLYCOSYLASE"/>
    <property type="match status" value="1"/>
</dbReference>
<organism evidence="8 9">
    <name type="scientific">Candidatus Cryptobacteroides intestinavium</name>
    <dbReference type="NCBI Taxonomy" id="2840766"/>
    <lineage>
        <taxon>Bacteria</taxon>
        <taxon>Pseudomonadati</taxon>
        <taxon>Bacteroidota</taxon>
        <taxon>Bacteroidia</taxon>
        <taxon>Bacteroidales</taxon>
        <taxon>Candidatus Cryptobacteroides</taxon>
    </lineage>
</organism>
<comment type="similarity">
    <text evidence="7">Belongs to the transglycosylase MltG family.</text>
</comment>
<keyword evidence="4 7" id="KW-0472">Membrane</keyword>